<dbReference type="KEGG" id="ngl:RG1141_PA09920"/>
<evidence type="ECO:0000313" key="2">
    <source>
        <dbReference type="Proteomes" id="UP000028186"/>
    </source>
</evidence>
<dbReference type="Proteomes" id="UP000028186">
    <property type="component" value="Plasmid pHAMBI1141a"/>
</dbReference>
<dbReference type="AlphaFoldDB" id="A0A068TIB3"/>
<evidence type="ECO:0000313" key="1">
    <source>
        <dbReference type="EMBL" id="CDN57824.1"/>
    </source>
</evidence>
<dbReference type="HOGENOM" id="CLU_143340_1_0_5"/>
<keyword evidence="1" id="KW-0614">Plasmid</keyword>
<dbReference type="EMBL" id="HG938356">
    <property type="protein sequence ID" value="CDN57824.1"/>
    <property type="molecule type" value="Genomic_DNA"/>
</dbReference>
<geneLocation type="plasmid" evidence="2">
    <name>II</name>
</geneLocation>
<organism evidence="1 2">
    <name type="scientific">Neorhizobium galegae bv. officinalis bv. officinalis str. HAMBI 1141</name>
    <dbReference type="NCBI Taxonomy" id="1028801"/>
    <lineage>
        <taxon>Bacteria</taxon>
        <taxon>Pseudomonadati</taxon>
        <taxon>Pseudomonadota</taxon>
        <taxon>Alphaproteobacteria</taxon>
        <taxon>Hyphomicrobiales</taxon>
        <taxon>Rhizobiaceae</taxon>
        <taxon>Rhizobium/Agrobacterium group</taxon>
        <taxon>Neorhizobium</taxon>
    </lineage>
</organism>
<accession>A0A068TIB3</accession>
<protein>
    <submittedName>
        <fullName evidence="1">Uncharacterized protein</fullName>
    </submittedName>
</protein>
<reference evidence="2" key="1">
    <citation type="journal article" date="2014" name="BMC Genomics">
        <title>Genome sequencing of two Neorhizobium galegae strains reveals a noeT gene responsible for the unusual acetylation of the nodulation factors.</title>
        <authorList>
            <person name="Osterman J."/>
            <person name="Marsh J."/>
            <person name="Laine P.K."/>
            <person name="Zeng Z."/>
            <person name="Alatalo E."/>
            <person name="Sullivan J.T."/>
            <person name="Young J.P."/>
            <person name="Thomas-Oates J."/>
            <person name="Paulin L."/>
            <person name="Lindstrom K."/>
        </authorList>
    </citation>
    <scope>NUCLEOTIDE SEQUENCE [LARGE SCALE GENOMIC DNA]</scope>
    <source>
        <strain evidence="2">HAMBI 1141</strain>
        <plasmid evidence="2">II</plasmid>
    </source>
</reference>
<dbReference type="eggNOG" id="ENOG5033CTB">
    <property type="taxonomic scope" value="Bacteria"/>
</dbReference>
<sequence>MDLSSENIIAVLGPVDETLVADILATGASVRDLAEAWAWVNADEALMNEGRKLPTGKVAELVDLLEIDDEEP</sequence>
<gene>
    <name evidence="1" type="ORF">RG1141_PA09920</name>
</gene>
<dbReference type="RefSeq" id="WP_040125042.1">
    <property type="nucleotide sequence ID" value="NZ_HG938356.1"/>
</dbReference>
<proteinExistence type="predicted"/>
<dbReference type="PATRIC" id="fig|1028801.3.peg.5593"/>
<name>A0A068TIB3_NEOGA</name>